<dbReference type="AlphaFoldDB" id="A0ABD3C3N9"/>
<dbReference type="SUPFAM" id="SSF48452">
    <property type="entry name" value="TPR-like"/>
    <property type="match status" value="1"/>
</dbReference>
<feature type="repeat" description="PPR" evidence="3">
    <location>
        <begin position="179"/>
        <end position="213"/>
    </location>
</feature>
<dbReference type="GO" id="GO:0010467">
    <property type="term" value="P:gene expression"/>
    <property type="evidence" value="ECO:0007669"/>
    <property type="project" value="UniProtKB-ARBA"/>
</dbReference>
<protein>
    <recommendedName>
        <fullName evidence="4">DYW domain-containing protein</fullName>
    </recommendedName>
</protein>
<evidence type="ECO:0000313" key="5">
    <source>
        <dbReference type="EMBL" id="KAL3623934.1"/>
    </source>
</evidence>
<organism evidence="5 6">
    <name type="scientific">Castilleja foliolosa</name>
    <dbReference type="NCBI Taxonomy" id="1961234"/>
    <lineage>
        <taxon>Eukaryota</taxon>
        <taxon>Viridiplantae</taxon>
        <taxon>Streptophyta</taxon>
        <taxon>Embryophyta</taxon>
        <taxon>Tracheophyta</taxon>
        <taxon>Spermatophyta</taxon>
        <taxon>Magnoliopsida</taxon>
        <taxon>eudicotyledons</taxon>
        <taxon>Gunneridae</taxon>
        <taxon>Pentapetalae</taxon>
        <taxon>asterids</taxon>
        <taxon>lamiids</taxon>
        <taxon>Lamiales</taxon>
        <taxon>Orobanchaceae</taxon>
        <taxon>Pedicularideae</taxon>
        <taxon>Castillejinae</taxon>
        <taxon>Castilleja</taxon>
    </lineage>
</organism>
<accession>A0ABD3C3N9</accession>
<dbReference type="InterPro" id="IPR046960">
    <property type="entry name" value="PPR_At4g14850-like_plant"/>
</dbReference>
<comment type="caution">
    <text evidence="5">The sequence shown here is derived from an EMBL/GenBank/DDBJ whole genome shotgun (WGS) entry which is preliminary data.</text>
</comment>
<dbReference type="PANTHER" id="PTHR47926">
    <property type="entry name" value="PENTATRICOPEPTIDE REPEAT-CONTAINING PROTEIN"/>
    <property type="match status" value="1"/>
</dbReference>
<dbReference type="FunFam" id="1.25.40.10:FF:000463">
    <property type="entry name" value="Pentatricopeptide repeat-containing protein"/>
    <property type="match status" value="1"/>
</dbReference>
<dbReference type="Pfam" id="PF14432">
    <property type="entry name" value="DYW_deaminase"/>
    <property type="match status" value="1"/>
</dbReference>
<dbReference type="Pfam" id="PF20431">
    <property type="entry name" value="E_motif"/>
    <property type="match status" value="1"/>
</dbReference>
<feature type="repeat" description="PPR" evidence="3">
    <location>
        <begin position="382"/>
        <end position="416"/>
    </location>
</feature>
<feature type="repeat" description="PPR" evidence="3">
    <location>
        <begin position="518"/>
        <end position="553"/>
    </location>
</feature>
<dbReference type="InterPro" id="IPR032867">
    <property type="entry name" value="DYW_dom"/>
</dbReference>
<dbReference type="PANTHER" id="PTHR47926:SF452">
    <property type="entry name" value="PENTATRICOPEPTIDE REPEAT-CONTAINING PROTEIN"/>
    <property type="match status" value="1"/>
</dbReference>
<comment type="similarity">
    <text evidence="1">Belongs to the PPR family. PCMP-H subfamily.</text>
</comment>
<name>A0ABD3C3N9_9LAMI</name>
<dbReference type="Pfam" id="PF01535">
    <property type="entry name" value="PPR"/>
    <property type="match status" value="2"/>
</dbReference>
<keyword evidence="6" id="KW-1185">Reference proteome</keyword>
<dbReference type="Pfam" id="PF13041">
    <property type="entry name" value="PPR_2"/>
    <property type="match status" value="3"/>
</dbReference>
<keyword evidence="2" id="KW-0677">Repeat</keyword>
<reference evidence="6" key="1">
    <citation type="journal article" date="2024" name="IScience">
        <title>Strigolactones Initiate the Formation of Haustorium-like Structures in Castilleja.</title>
        <authorList>
            <person name="Buerger M."/>
            <person name="Peterson D."/>
            <person name="Chory J."/>
        </authorList>
    </citation>
    <scope>NUCLEOTIDE SEQUENCE [LARGE SCALE GENOMIC DNA]</scope>
</reference>
<gene>
    <name evidence="5" type="ORF">CASFOL_032750</name>
</gene>
<proteinExistence type="inferred from homology"/>
<evidence type="ECO:0000259" key="4">
    <source>
        <dbReference type="Pfam" id="PF14432"/>
    </source>
</evidence>
<dbReference type="InterPro" id="IPR011990">
    <property type="entry name" value="TPR-like_helical_dom_sf"/>
</dbReference>
<dbReference type="InterPro" id="IPR046848">
    <property type="entry name" value="E_motif"/>
</dbReference>
<sequence length="790" mass="87981">MVCRAIAPQRDRNFFISLIKQATTPSHLNQTHAQIIHNNLVNDDSNITITKLIQKFLDLKANSQAKLLFSTINSPDLFLFNVLIKGFRNSPFDSLRVYKNLLRKTDFRPDNFTYSFIIASFSGLHTSASEKIGVLLHGHAVVSGFGADLFVGSALVDMYTNFSSISNAYKVFDGISDPDTVVWNTILSGLVKNCCYDESLRFFRDMVERTTRFDSTTLAVVLSSVAELQDMRNGMIVQALAMKVGCHFHGHVLTCLVSLYSKCGDILTARLLFGLIRNPDLVACNAMISGFSANNEAELSLGLFQELLLSGCKVSSSTLVGLIPIFYPFGHLDFTRSIHSFCLKSGFLFNSSVSTALTTVYTRLNELEQARKLFDESSEKQALASWNAMISGYAQNGQTEKAISLFHEMQKLNIRPNPVTVTSILSACAQLGALGLGKWVHDLIKKESFESNIYVSTALIDMYMKCGSINEAKSLFVMMEEKNVVTWNAMISGYGLHGHGNDALELFDEMLISGVRPTGVTYLSVLYACSHAGLVEEGERIFHSIVYNHGFEPTSEHYACMVDIFGRAGKLENALEFINKMPIKPGTAEWGALLGACMTHKNANLARLASDRLFELDPENVGYHVLLSNIYSSNQNYSHAASLRQCVRYKNLNKTPGCTLIEVKGDPHVFTSGDLSHPQSEDIYVRLEQLMGKMKDAGYVAETVTSLHDVEEEEKELFVKVHSEKLAIAFGLMMLEAGAEIRIIKNLRVCLDCHSFTKFVSRITERVIIVRDANRFHHFENGTCSCGDYW</sequence>
<evidence type="ECO:0000256" key="1">
    <source>
        <dbReference type="ARBA" id="ARBA00006643"/>
    </source>
</evidence>
<dbReference type="EMBL" id="JAVIJP010000054">
    <property type="protein sequence ID" value="KAL3623934.1"/>
    <property type="molecule type" value="Genomic_DNA"/>
</dbReference>
<evidence type="ECO:0000256" key="3">
    <source>
        <dbReference type="PROSITE-ProRule" id="PRU00708"/>
    </source>
</evidence>
<dbReference type="Proteomes" id="UP001632038">
    <property type="component" value="Unassembled WGS sequence"/>
</dbReference>
<dbReference type="InterPro" id="IPR002885">
    <property type="entry name" value="PPR_rpt"/>
</dbReference>
<evidence type="ECO:0000256" key="2">
    <source>
        <dbReference type="ARBA" id="ARBA00022737"/>
    </source>
</evidence>
<dbReference type="FunFam" id="1.25.40.10:FF:000364">
    <property type="entry name" value="Pentatricopeptide repeat (PPR-like) superfamily protein"/>
    <property type="match status" value="1"/>
</dbReference>
<evidence type="ECO:0000313" key="6">
    <source>
        <dbReference type="Proteomes" id="UP001632038"/>
    </source>
</evidence>
<dbReference type="Gene3D" id="1.25.40.10">
    <property type="entry name" value="Tetratricopeptide repeat domain"/>
    <property type="match status" value="5"/>
</dbReference>
<feature type="repeat" description="PPR" evidence="3">
    <location>
        <begin position="280"/>
        <end position="314"/>
    </location>
</feature>
<feature type="repeat" description="PPR" evidence="3">
    <location>
        <begin position="483"/>
        <end position="517"/>
    </location>
</feature>
<dbReference type="NCBIfam" id="TIGR00756">
    <property type="entry name" value="PPR"/>
    <property type="match status" value="6"/>
</dbReference>
<dbReference type="PROSITE" id="PS51375">
    <property type="entry name" value="PPR"/>
    <property type="match status" value="5"/>
</dbReference>
<feature type="domain" description="DYW" evidence="4">
    <location>
        <begin position="698"/>
        <end position="790"/>
    </location>
</feature>
<dbReference type="GO" id="GO:0016071">
    <property type="term" value="P:mRNA metabolic process"/>
    <property type="evidence" value="ECO:0007669"/>
    <property type="project" value="UniProtKB-ARBA"/>
</dbReference>
<dbReference type="FunFam" id="1.25.40.10:FF:001104">
    <property type="entry name" value="Uncharacterized protein"/>
    <property type="match status" value="1"/>
</dbReference>